<dbReference type="CDD" id="cd03360">
    <property type="entry name" value="LbH_AT_putative"/>
    <property type="match status" value="1"/>
</dbReference>
<organism evidence="6 10">
    <name type="scientific">Bacteroides uniformis</name>
    <dbReference type="NCBI Taxonomy" id="820"/>
    <lineage>
        <taxon>Bacteria</taxon>
        <taxon>Pseudomonadati</taxon>
        <taxon>Bacteroidota</taxon>
        <taxon>Bacteroidia</taxon>
        <taxon>Bacteroidales</taxon>
        <taxon>Bacteroidaceae</taxon>
        <taxon>Bacteroides</taxon>
    </lineage>
</organism>
<proteinExistence type="inferred from homology"/>
<keyword evidence="6" id="KW-0808">Transferase</keyword>
<dbReference type="Proteomes" id="UP000260874">
    <property type="component" value="Unassembled WGS sequence"/>
</dbReference>
<dbReference type="AlphaFoldDB" id="A0A174FDZ4"/>
<dbReference type="InterPro" id="IPR056729">
    <property type="entry name" value="GMPPB_C"/>
</dbReference>
<dbReference type="InterPro" id="IPR011004">
    <property type="entry name" value="Trimer_LpxA-like_sf"/>
</dbReference>
<protein>
    <submittedName>
        <fullName evidence="8 9">Acetyltransferase</fullName>
    </submittedName>
    <submittedName>
        <fullName evidence="7">Hexapeptide transferase</fullName>
    </submittedName>
    <submittedName>
        <fullName evidence="6">Sugar O-acyltransferase, sialic acid O-acetyltransferase NeuD family</fullName>
        <ecNumber evidence="6">2.3.1.89</ecNumber>
    </submittedName>
</protein>
<dbReference type="Pfam" id="PF25087">
    <property type="entry name" value="GMPPB_C"/>
    <property type="match status" value="1"/>
</dbReference>
<feature type="site" description="Increases basicity of active site His" evidence="2">
    <location>
        <position position="140"/>
    </location>
</feature>
<feature type="binding site" evidence="3">
    <location>
        <position position="72"/>
    </location>
    <ligand>
        <name>substrate</name>
    </ligand>
</feature>
<dbReference type="Gene3D" id="3.40.50.20">
    <property type="match status" value="1"/>
</dbReference>
<evidence type="ECO:0000256" key="3">
    <source>
        <dbReference type="PIRSR" id="PIRSR620019-2"/>
    </source>
</evidence>
<dbReference type="PANTHER" id="PTHR43300:SF7">
    <property type="entry name" value="UDP-N-ACETYLBACILLOSAMINE N-ACETYLTRANSFERASE"/>
    <property type="match status" value="1"/>
</dbReference>
<gene>
    <name evidence="6" type="primary">dapH</name>
    <name evidence="7" type="synonym">perB</name>
    <name evidence="7" type="ORF">CE91St12_25170</name>
    <name evidence="9" type="ORF">DXC91_19255</name>
    <name evidence="6" type="ORF">ERS417307_01783</name>
    <name evidence="8" type="ORF">GAP55_13810</name>
</gene>
<comment type="similarity">
    <text evidence="1">Belongs to the transferase hexapeptide repeat family.</text>
</comment>
<feature type="domain" description="Mannose-1-phosphate guanyltransferase C-terminal" evidence="5">
    <location>
        <begin position="96"/>
        <end position="180"/>
    </location>
</feature>
<sequence length="211" mass="22902">MKHLVIIGGGGMGKDIYHSAKHSIGYGTEYDIKGFIDDNLNSLDGCEGYPPVLDTIKNYQPSEDDVFTCSIGNVKTKRTLCEMIKDRGGKFITLLHETAQLGENVKLGDGCIIDSHAHIGSDTIIGENCLVQTFAGIGHDCRVGDYCRIDVRAFLVGGVRIEENVTIHTNAILNHHVVVEKDAVVAALSFVVRKVKAGTTVFGNPAKLLKY</sequence>
<evidence type="ECO:0000256" key="1">
    <source>
        <dbReference type="ARBA" id="ARBA00007274"/>
    </source>
</evidence>
<evidence type="ECO:0000313" key="6">
    <source>
        <dbReference type="EMBL" id="CUO46889.1"/>
    </source>
</evidence>
<dbReference type="NCBIfam" id="TIGR03570">
    <property type="entry name" value="NeuD_NnaD"/>
    <property type="match status" value="1"/>
</dbReference>
<dbReference type="EMBL" id="CYZF01000004">
    <property type="protein sequence ID" value="CUO46889.1"/>
    <property type="molecule type" value="Genomic_DNA"/>
</dbReference>
<reference evidence="8 12" key="3">
    <citation type="journal article" date="2019" name="Nat. Med.">
        <title>A library of human gut bacterial isolates paired with longitudinal multiomics data enables mechanistic microbiome research.</title>
        <authorList>
            <person name="Poyet M."/>
            <person name="Groussin M."/>
            <person name="Gibbons S.M."/>
            <person name="Avila-Pacheco J."/>
            <person name="Jiang X."/>
            <person name="Kearney S.M."/>
            <person name="Perrotta A.R."/>
            <person name="Berdy B."/>
            <person name="Zhao S."/>
            <person name="Lieberman T.D."/>
            <person name="Swanson P.K."/>
            <person name="Smith M."/>
            <person name="Roesemann S."/>
            <person name="Alexander J.E."/>
            <person name="Rich S.A."/>
            <person name="Livny J."/>
            <person name="Vlamakis H."/>
            <person name="Clish C."/>
            <person name="Bullock K."/>
            <person name="Deik A."/>
            <person name="Scott J."/>
            <person name="Pierce K.A."/>
            <person name="Xavier R.J."/>
            <person name="Alm E.J."/>
        </authorList>
    </citation>
    <scope>NUCLEOTIDE SEQUENCE [LARGE SCALE GENOMIC DNA]</scope>
    <source>
        <strain evidence="8 12">BIOML-A11</strain>
    </source>
</reference>
<evidence type="ECO:0000259" key="4">
    <source>
        <dbReference type="Pfam" id="PF17836"/>
    </source>
</evidence>
<dbReference type="Proteomes" id="UP001055048">
    <property type="component" value="Unassembled WGS sequence"/>
</dbReference>
<dbReference type="EMBL" id="BQNL01000001">
    <property type="protein sequence ID" value="GKH14307.1"/>
    <property type="molecule type" value="Genomic_DNA"/>
</dbReference>
<accession>A0A174FDZ4</accession>
<reference evidence="7" key="4">
    <citation type="submission" date="2022-01" db="EMBL/GenBank/DDBJ databases">
        <title>Novel bile acid biosynthetic pathways are enriched in the microbiome of centenarians.</title>
        <authorList>
            <person name="Sato Y."/>
            <person name="Atarashi K."/>
            <person name="Plichta R.D."/>
            <person name="Arai Y."/>
            <person name="Sasajima S."/>
            <person name="Kearney M.S."/>
            <person name="Suda W."/>
            <person name="Takeshita K."/>
            <person name="Sasaki T."/>
            <person name="Okamoto S."/>
            <person name="Skelly N.A."/>
            <person name="Okamura Y."/>
            <person name="Vlamakis H."/>
            <person name="Li Y."/>
            <person name="Tanoue T."/>
            <person name="Takei H."/>
            <person name="Nittono H."/>
            <person name="Narushima S."/>
            <person name="Irie J."/>
            <person name="Itoh H."/>
            <person name="Moriya K."/>
            <person name="Sugiura Y."/>
            <person name="Suematsu M."/>
            <person name="Moritoki N."/>
            <person name="Shibata S."/>
            <person name="Littman R.D."/>
            <person name="Fischbach A.M."/>
            <person name="Uwamino Y."/>
            <person name="Inoue T."/>
            <person name="Honda A."/>
            <person name="Hattori M."/>
            <person name="Murai T."/>
            <person name="Xavier J.R."/>
            <person name="Hirose N."/>
            <person name="Honda K."/>
        </authorList>
    </citation>
    <scope>NUCLEOTIDE SEQUENCE</scope>
    <source>
        <strain evidence="7">CE91-St12</strain>
    </source>
</reference>
<dbReference type="Gene3D" id="2.160.10.10">
    <property type="entry name" value="Hexapeptide repeat proteins"/>
    <property type="match status" value="1"/>
</dbReference>
<dbReference type="SUPFAM" id="SSF51161">
    <property type="entry name" value="Trimeric LpxA-like enzymes"/>
    <property type="match status" value="1"/>
</dbReference>
<evidence type="ECO:0000313" key="11">
    <source>
        <dbReference type="Proteomes" id="UP000260874"/>
    </source>
</evidence>
<dbReference type="EMBL" id="QSRB01000024">
    <property type="protein sequence ID" value="RGK80536.1"/>
    <property type="molecule type" value="Genomic_DNA"/>
</dbReference>
<dbReference type="GO" id="GO:0047200">
    <property type="term" value="F:tetrahydrodipicolinate N-acetyltransferase activity"/>
    <property type="evidence" value="ECO:0007669"/>
    <property type="project" value="UniProtKB-EC"/>
</dbReference>
<feature type="active site" description="Proton acceptor" evidence="2">
    <location>
        <position position="139"/>
    </location>
</feature>
<dbReference type="EC" id="2.3.1.89" evidence="6"/>
<dbReference type="Pfam" id="PF17836">
    <property type="entry name" value="PglD_N"/>
    <property type="match status" value="1"/>
</dbReference>
<evidence type="ECO:0000313" key="9">
    <source>
        <dbReference type="EMBL" id="RGK80536.1"/>
    </source>
</evidence>
<dbReference type="EMBL" id="WCTR01000009">
    <property type="protein sequence ID" value="KAB4211596.1"/>
    <property type="molecule type" value="Genomic_DNA"/>
</dbReference>
<evidence type="ECO:0000313" key="10">
    <source>
        <dbReference type="Proteomes" id="UP000095419"/>
    </source>
</evidence>
<keyword evidence="6" id="KW-0012">Acyltransferase</keyword>
<dbReference type="InterPro" id="IPR041561">
    <property type="entry name" value="PglD_N"/>
</dbReference>
<dbReference type="Proteomes" id="UP000095419">
    <property type="component" value="Unassembled WGS sequence"/>
</dbReference>
<reference evidence="6 10" key="1">
    <citation type="submission" date="2015-09" db="EMBL/GenBank/DDBJ databases">
        <authorList>
            <consortium name="Pathogen Informatics"/>
        </authorList>
    </citation>
    <scope>NUCLEOTIDE SEQUENCE [LARGE SCALE GENOMIC DNA]</scope>
    <source>
        <strain evidence="6 10">2789STDY5608791</strain>
    </source>
</reference>
<evidence type="ECO:0000313" key="12">
    <source>
        <dbReference type="Proteomes" id="UP000466952"/>
    </source>
</evidence>
<reference evidence="9 11" key="2">
    <citation type="submission" date="2018-08" db="EMBL/GenBank/DDBJ databases">
        <title>A genome reference for cultivated species of the human gut microbiota.</title>
        <authorList>
            <person name="Zou Y."/>
            <person name="Xue W."/>
            <person name="Luo G."/>
        </authorList>
    </citation>
    <scope>NUCLEOTIDE SEQUENCE [LARGE SCALE GENOMIC DNA]</scope>
    <source>
        <strain evidence="9 11">TF09-22</strain>
    </source>
</reference>
<dbReference type="PANTHER" id="PTHR43300">
    <property type="entry name" value="ACETYLTRANSFERASE"/>
    <property type="match status" value="1"/>
</dbReference>
<evidence type="ECO:0000259" key="5">
    <source>
        <dbReference type="Pfam" id="PF25087"/>
    </source>
</evidence>
<dbReference type="Proteomes" id="UP000466952">
    <property type="component" value="Unassembled WGS sequence"/>
</dbReference>
<dbReference type="RefSeq" id="WP_005836384.1">
    <property type="nucleotide sequence ID" value="NZ_BQNL01000001.1"/>
</dbReference>
<evidence type="ECO:0000313" key="7">
    <source>
        <dbReference type="EMBL" id="GKH14307.1"/>
    </source>
</evidence>
<evidence type="ECO:0000313" key="8">
    <source>
        <dbReference type="EMBL" id="KAB4211596.1"/>
    </source>
</evidence>
<evidence type="ECO:0000256" key="2">
    <source>
        <dbReference type="PIRSR" id="PIRSR620019-1"/>
    </source>
</evidence>
<dbReference type="InterPro" id="IPR050179">
    <property type="entry name" value="Trans_hexapeptide_repeat"/>
</dbReference>
<dbReference type="InterPro" id="IPR020019">
    <property type="entry name" value="AcTrfase_PglD-like"/>
</dbReference>
<name>A0A174FDZ4_BACUN</name>
<feature type="domain" description="PglD N-terminal" evidence="4">
    <location>
        <begin position="4"/>
        <end position="83"/>
    </location>
</feature>